<name>A0A5C3QCC9_9AGAR</name>
<gene>
    <name evidence="1" type="ORF">BDV98DRAFT_595388</name>
</gene>
<evidence type="ECO:0000313" key="2">
    <source>
        <dbReference type="Proteomes" id="UP000305067"/>
    </source>
</evidence>
<accession>A0A5C3QCC9</accession>
<dbReference type="Proteomes" id="UP000305067">
    <property type="component" value="Unassembled WGS sequence"/>
</dbReference>
<dbReference type="EMBL" id="ML178837">
    <property type="protein sequence ID" value="TFK98719.1"/>
    <property type="molecule type" value="Genomic_DNA"/>
</dbReference>
<keyword evidence="2" id="KW-1185">Reference proteome</keyword>
<protein>
    <submittedName>
        <fullName evidence="1">Uncharacterized protein</fullName>
    </submittedName>
</protein>
<evidence type="ECO:0000313" key="1">
    <source>
        <dbReference type="EMBL" id="TFK98719.1"/>
    </source>
</evidence>
<dbReference type="AlphaFoldDB" id="A0A5C3QCC9"/>
<reference evidence="1 2" key="1">
    <citation type="journal article" date="2019" name="Nat. Ecol. Evol.">
        <title>Megaphylogeny resolves global patterns of mushroom evolution.</title>
        <authorList>
            <person name="Varga T."/>
            <person name="Krizsan K."/>
            <person name="Foldi C."/>
            <person name="Dima B."/>
            <person name="Sanchez-Garcia M."/>
            <person name="Sanchez-Ramirez S."/>
            <person name="Szollosi G.J."/>
            <person name="Szarkandi J.G."/>
            <person name="Papp V."/>
            <person name="Albert L."/>
            <person name="Andreopoulos W."/>
            <person name="Angelini C."/>
            <person name="Antonin V."/>
            <person name="Barry K.W."/>
            <person name="Bougher N.L."/>
            <person name="Buchanan P."/>
            <person name="Buyck B."/>
            <person name="Bense V."/>
            <person name="Catcheside P."/>
            <person name="Chovatia M."/>
            <person name="Cooper J."/>
            <person name="Damon W."/>
            <person name="Desjardin D."/>
            <person name="Finy P."/>
            <person name="Geml J."/>
            <person name="Haridas S."/>
            <person name="Hughes K."/>
            <person name="Justo A."/>
            <person name="Karasinski D."/>
            <person name="Kautmanova I."/>
            <person name="Kiss B."/>
            <person name="Kocsube S."/>
            <person name="Kotiranta H."/>
            <person name="LaButti K.M."/>
            <person name="Lechner B.E."/>
            <person name="Liimatainen K."/>
            <person name="Lipzen A."/>
            <person name="Lukacs Z."/>
            <person name="Mihaltcheva S."/>
            <person name="Morgado L.N."/>
            <person name="Niskanen T."/>
            <person name="Noordeloos M.E."/>
            <person name="Ohm R.A."/>
            <person name="Ortiz-Santana B."/>
            <person name="Ovrebo C."/>
            <person name="Racz N."/>
            <person name="Riley R."/>
            <person name="Savchenko A."/>
            <person name="Shiryaev A."/>
            <person name="Soop K."/>
            <person name="Spirin V."/>
            <person name="Szebenyi C."/>
            <person name="Tomsovsky M."/>
            <person name="Tulloss R.E."/>
            <person name="Uehling J."/>
            <person name="Grigoriev I.V."/>
            <person name="Vagvolgyi C."/>
            <person name="Papp T."/>
            <person name="Martin F.M."/>
            <person name="Miettinen O."/>
            <person name="Hibbett D.S."/>
            <person name="Nagy L.G."/>
        </authorList>
    </citation>
    <scope>NUCLEOTIDE SEQUENCE [LARGE SCALE GENOMIC DNA]</scope>
    <source>
        <strain evidence="1 2">CBS 309.79</strain>
    </source>
</reference>
<dbReference type="OrthoDB" id="3257409at2759"/>
<proteinExistence type="predicted"/>
<sequence>MEEIEAEHTYIVPAALQDPSVIIQELTPEELLGEVYQETEEARDIPNRLAPSDLHSIRAHNLRTCVDLGTKVFKKMRRAFPSLQNLATLHKIQTHIAQLSGIQPELYPPCPDKGCCLLAGVYEGLRDCPYCDAPVYDSKGKPREVFEYFPITPRLDAMFRDPKTAEQLLYRAQYEPTANAIEDIFDSLYYRKLKSRPVTVNEQISPIASLTRIQMLHLVWTQTVFVHSRTGRKRAGPS</sequence>
<organism evidence="1 2">
    <name type="scientific">Pterulicium gracile</name>
    <dbReference type="NCBI Taxonomy" id="1884261"/>
    <lineage>
        <taxon>Eukaryota</taxon>
        <taxon>Fungi</taxon>
        <taxon>Dikarya</taxon>
        <taxon>Basidiomycota</taxon>
        <taxon>Agaricomycotina</taxon>
        <taxon>Agaricomycetes</taxon>
        <taxon>Agaricomycetidae</taxon>
        <taxon>Agaricales</taxon>
        <taxon>Pleurotineae</taxon>
        <taxon>Pterulaceae</taxon>
        <taxon>Pterulicium</taxon>
    </lineage>
</organism>